<comment type="subunit">
    <text evidence="9">The Tat system comprises two distinct complexes: a TatABC complex, containing multiple copies of TatA, TatB and TatC subunits, and a separate TatA complex, containing only TatA subunits. Substrates initially bind to the TatABC complex, which probably triggers association of the separate TatA complex to form the active translocon.</text>
</comment>
<dbReference type="InterPro" id="IPR006312">
    <property type="entry name" value="TatA/E"/>
</dbReference>
<dbReference type="InterPro" id="IPR003369">
    <property type="entry name" value="TatA/B/E"/>
</dbReference>
<comment type="similarity">
    <text evidence="9">Belongs to the TatA/E family.</text>
</comment>
<keyword evidence="3 9" id="KW-1003">Cell membrane</keyword>
<evidence type="ECO:0000256" key="9">
    <source>
        <dbReference type="HAMAP-Rule" id="MF_00236"/>
    </source>
</evidence>
<evidence type="ECO:0000256" key="5">
    <source>
        <dbReference type="ARBA" id="ARBA00022927"/>
    </source>
</evidence>
<keyword evidence="6 9" id="KW-1133">Transmembrane helix</keyword>
<evidence type="ECO:0000256" key="4">
    <source>
        <dbReference type="ARBA" id="ARBA00022692"/>
    </source>
</evidence>
<keyword evidence="7 9" id="KW-0811">Translocation</keyword>
<dbReference type="GO" id="GO:0043953">
    <property type="term" value="P:protein transport by the Tat complex"/>
    <property type="evidence" value="ECO:0007669"/>
    <property type="project" value="UniProtKB-UniRule"/>
</dbReference>
<comment type="subcellular location">
    <subcellularLocation>
        <location evidence="1 9">Cell membrane</location>
        <topology evidence="1 9">Single-pass membrane protein</topology>
    </subcellularLocation>
</comment>
<dbReference type="HAMAP" id="MF_00236">
    <property type="entry name" value="TatA_E"/>
    <property type="match status" value="1"/>
</dbReference>
<dbReference type="PANTHER" id="PTHR42982">
    <property type="entry name" value="SEC-INDEPENDENT PROTEIN TRANSLOCASE PROTEIN TATA"/>
    <property type="match status" value="1"/>
</dbReference>
<evidence type="ECO:0000256" key="8">
    <source>
        <dbReference type="ARBA" id="ARBA00023136"/>
    </source>
</evidence>
<feature type="region of interest" description="Disordered" evidence="10">
    <location>
        <begin position="45"/>
        <end position="74"/>
    </location>
</feature>
<dbReference type="NCBIfam" id="TIGR01411">
    <property type="entry name" value="tatAE"/>
    <property type="match status" value="1"/>
</dbReference>
<evidence type="ECO:0000256" key="3">
    <source>
        <dbReference type="ARBA" id="ARBA00022475"/>
    </source>
</evidence>
<keyword evidence="8 9" id="KW-0472">Membrane</keyword>
<dbReference type="Gene3D" id="1.20.5.3310">
    <property type="match status" value="1"/>
</dbReference>
<evidence type="ECO:0000256" key="7">
    <source>
        <dbReference type="ARBA" id="ARBA00023010"/>
    </source>
</evidence>
<comment type="caution">
    <text evidence="11">The sequence shown here is derived from an EMBL/GenBank/DDBJ whole genome shotgun (WGS) entry which is preliminary data.</text>
</comment>
<evidence type="ECO:0000256" key="6">
    <source>
        <dbReference type="ARBA" id="ARBA00022989"/>
    </source>
</evidence>
<dbReference type="RefSeq" id="WP_142929483.1">
    <property type="nucleotide sequence ID" value="NZ_ML660107.1"/>
</dbReference>
<evidence type="ECO:0000313" key="11">
    <source>
        <dbReference type="EMBL" id="TQV68142.1"/>
    </source>
</evidence>
<proteinExistence type="inferred from homology"/>
<keyword evidence="12" id="KW-1185">Reference proteome</keyword>
<keyword evidence="4 9" id="KW-0812">Transmembrane</keyword>
<dbReference type="GO" id="GO:0033281">
    <property type="term" value="C:TAT protein transport complex"/>
    <property type="evidence" value="ECO:0007669"/>
    <property type="project" value="UniProtKB-UniRule"/>
</dbReference>
<comment type="function">
    <text evidence="9">Part of the twin-arginine translocation (Tat) system that transports large folded proteins containing a characteristic twin-arginine motif in their signal peptide across membranes. TatA could form the protein-conducting channel of the Tat system.</text>
</comment>
<evidence type="ECO:0000313" key="12">
    <source>
        <dbReference type="Proteomes" id="UP000319732"/>
    </source>
</evidence>
<evidence type="ECO:0000256" key="2">
    <source>
        <dbReference type="ARBA" id="ARBA00022448"/>
    </source>
</evidence>
<dbReference type="GO" id="GO:0008320">
    <property type="term" value="F:protein transmembrane transporter activity"/>
    <property type="evidence" value="ECO:0007669"/>
    <property type="project" value="UniProtKB-UniRule"/>
</dbReference>
<accession>A0A545ST49</accession>
<organism evidence="11 12">
    <name type="scientific">Exilibacterium tricleocarpae</name>
    <dbReference type="NCBI Taxonomy" id="2591008"/>
    <lineage>
        <taxon>Bacteria</taxon>
        <taxon>Pseudomonadati</taxon>
        <taxon>Pseudomonadota</taxon>
        <taxon>Gammaproteobacteria</taxon>
        <taxon>Cellvibrionales</taxon>
        <taxon>Cellvibrionaceae</taxon>
        <taxon>Exilibacterium</taxon>
    </lineage>
</organism>
<sequence length="74" mass="7817">MGLSLWQLLLVAVLFLLLFGRGKIPALMTDLAAGIKNFKSGIKEDSAAVEDKTPAPPAPAKETADTAQLGKHTE</sequence>
<reference evidence="11 12" key="1">
    <citation type="submission" date="2019-06" db="EMBL/GenBank/DDBJ databases">
        <title>Whole genome sequence for Cellvibrionaceae sp. R142.</title>
        <authorList>
            <person name="Wang G."/>
        </authorList>
    </citation>
    <scope>NUCLEOTIDE SEQUENCE [LARGE SCALE GENOMIC DNA]</scope>
    <source>
        <strain evidence="11 12">R142</strain>
    </source>
</reference>
<dbReference type="Proteomes" id="UP000319732">
    <property type="component" value="Unassembled WGS sequence"/>
</dbReference>
<name>A0A545ST49_9GAMM</name>
<gene>
    <name evidence="9 11" type="primary">tatA</name>
    <name evidence="11" type="ORF">FKG94_23925</name>
</gene>
<evidence type="ECO:0000256" key="10">
    <source>
        <dbReference type="SAM" id="MobiDB-lite"/>
    </source>
</evidence>
<keyword evidence="5 9" id="KW-0653">Protein transport</keyword>
<evidence type="ECO:0000256" key="1">
    <source>
        <dbReference type="ARBA" id="ARBA00004162"/>
    </source>
</evidence>
<dbReference type="PANTHER" id="PTHR42982:SF1">
    <property type="entry name" value="SEC-INDEPENDENT PROTEIN TRANSLOCASE PROTEIN TATA"/>
    <property type="match status" value="1"/>
</dbReference>
<dbReference type="AlphaFoldDB" id="A0A545ST49"/>
<protein>
    <recommendedName>
        <fullName evidence="9">Sec-independent protein translocase protein TatA</fullName>
    </recommendedName>
</protein>
<dbReference type="OrthoDB" id="7161179at2"/>
<dbReference type="EMBL" id="VHSG01000029">
    <property type="protein sequence ID" value="TQV68142.1"/>
    <property type="molecule type" value="Genomic_DNA"/>
</dbReference>
<keyword evidence="2 9" id="KW-0813">Transport</keyword>
<dbReference type="Pfam" id="PF02416">
    <property type="entry name" value="TatA_B_E"/>
    <property type="match status" value="1"/>
</dbReference>